<dbReference type="InterPro" id="IPR029058">
    <property type="entry name" value="AB_hydrolase_fold"/>
</dbReference>
<dbReference type="Gramene" id="Zm00001eb296730_T002">
    <property type="protein sequence ID" value="Zm00001eb296730_P002"/>
    <property type="gene ID" value="Zm00001eb296730"/>
</dbReference>
<dbReference type="Gene3D" id="3.40.50.1820">
    <property type="entry name" value="alpha/beta hydrolase"/>
    <property type="match status" value="1"/>
</dbReference>
<evidence type="ECO:0000256" key="2">
    <source>
        <dbReference type="SAM" id="SignalP"/>
    </source>
</evidence>
<proteinExistence type="predicted"/>
<feature type="signal peptide" evidence="2">
    <location>
        <begin position="1"/>
        <end position="23"/>
    </location>
</feature>
<dbReference type="EnsemblPlants" id="Zm00001eb296730_T002">
    <property type="protein sequence ID" value="Zm00001eb296730_P002"/>
    <property type="gene ID" value="Zm00001eb296730"/>
</dbReference>
<name>A0A804Q442_MAIZE</name>
<dbReference type="Proteomes" id="UP000007305">
    <property type="component" value="Chromosome 6"/>
</dbReference>
<dbReference type="GO" id="GO:0016787">
    <property type="term" value="F:hydrolase activity"/>
    <property type="evidence" value="ECO:0007669"/>
    <property type="project" value="UniProtKB-KW"/>
</dbReference>
<keyword evidence="1" id="KW-0378">Hydrolase</keyword>
<dbReference type="AlphaFoldDB" id="A0A804Q442"/>
<dbReference type="InParanoid" id="A0A804Q442"/>
<evidence type="ECO:0000313" key="4">
    <source>
        <dbReference type="EnsemblPlants" id="Zm00001eb296730_P002"/>
    </source>
</evidence>
<dbReference type="PANTHER" id="PTHR48081">
    <property type="entry name" value="AB HYDROLASE SUPERFAMILY PROTEIN C4A8.06C"/>
    <property type="match status" value="1"/>
</dbReference>
<dbReference type="Pfam" id="PF00135">
    <property type="entry name" value="COesterase"/>
    <property type="match status" value="1"/>
</dbReference>
<keyword evidence="2" id="KW-0732">Signal</keyword>
<dbReference type="SUPFAM" id="SSF53474">
    <property type="entry name" value="alpha/beta-Hydrolases"/>
    <property type="match status" value="1"/>
</dbReference>
<evidence type="ECO:0000259" key="3">
    <source>
        <dbReference type="Pfam" id="PF00135"/>
    </source>
</evidence>
<protein>
    <recommendedName>
        <fullName evidence="3">Carboxylesterase type B domain-containing protein</fullName>
    </recommendedName>
</protein>
<keyword evidence="5" id="KW-1185">Reference proteome</keyword>
<dbReference type="InterPro" id="IPR050300">
    <property type="entry name" value="GDXG_lipolytic_enzyme"/>
</dbReference>
<feature type="domain" description="Carboxylesterase type B" evidence="3">
    <location>
        <begin position="53"/>
        <end position="96"/>
    </location>
</feature>
<evidence type="ECO:0000313" key="5">
    <source>
        <dbReference type="Proteomes" id="UP000007305"/>
    </source>
</evidence>
<evidence type="ECO:0000256" key="1">
    <source>
        <dbReference type="ARBA" id="ARBA00022801"/>
    </source>
</evidence>
<reference evidence="4" key="2">
    <citation type="submission" date="2019-07" db="EMBL/GenBank/DDBJ databases">
        <authorList>
            <person name="Seetharam A."/>
            <person name="Woodhouse M."/>
            <person name="Cannon E."/>
        </authorList>
    </citation>
    <scope>NUCLEOTIDE SEQUENCE [LARGE SCALE GENOMIC DNA]</scope>
    <source>
        <strain evidence="4">cv. B73</strain>
    </source>
</reference>
<reference evidence="5" key="1">
    <citation type="journal article" date="2009" name="Science">
        <title>The B73 maize genome: complexity, diversity, and dynamics.</title>
        <authorList>
            <person name="Schnable P.S."/>
            <person name="Ware D."/>
            <person name="Fulton R.S."/>
            <person name="Stein J.C."/>
            <person name="Wei F."/>
            <person name="Pasternak S."/>
            <person name="Liang C."/>
            <person name="Zhang J."/>
            <person name="Fulton L."/>
            <person name="Graves T.A."/>
            <person name="Minx P."/>
            <person name="Reily A.D."/>
            <person name="Courtney L."/>
            <person name="Kruchowski S.S."/>
            <person name="Tomlinson C."/>
            <person name="Strong C."/>
            <person name="Delehaunty K."/>
            <person name="Fronick C."/>
            <person name="Courtney B."/>
            <person name="Rock S.M."/>
            <person name="Belter E."/>
            <person name="Du F."/>
            <person name="Kim K."/>
            <person name="Abbott R.M."/>
            <person name="Cotton M."/>
            <person name="Levy A."/>
            <person name="Marchetto P."/>
            <person name="Ochoa K."/>
            <person name="Jackson S.M."/>
            <person name="Gillam B."/>
            <person name="Chen W."/>
            <person name="Yan L."/>
            <person name="Higginbotham J."/>
            <person name="Cardenas M."/>
            <person name="Waligorski J."/>
            <person name="Applebaum E."/>
            <person name="Phelps L."/>
            <person name="Falcone J."/>
            <person name="Kanchi K."/>
            <person name="Thane T."/>
            <person name="Scimone A."/>
            <person name="Thane N."/>
            <person name="Henke J."/>
            <person name="Wang T."/>
            <person name="Ruppert J."/>
            <person name="Shah N."/>
            <person name="Rotter K."/>
            <person name="Hodges J."/>
            <person name="Ingenthron E."/>
            <person name="Cordes M."/>
            <person name="Kohlberg S."/>
            <person name="Sgro J."/>
            <person name="Delgado B."/>
            <person name="Mead K."/>
            <person name="Chinwalla A."/>
            <person name="Leonard S."/>
            <person name="Crouse K."/>
            <person name="Collura K."/>
            <person name="Kudrna D."/>
            <person name="Currie J."/>
            <person name="He R."/>
            <person name="Angelova A."/>
            <person name="Rajasekar S."/>
            <person name="Mueller T."/>
            <person name="Lomeli R."/>
            <person name="Scara G."/>
            <person name="Ko A."/>
            <person name="Delaney K."/>
            <person name="Wissotski M."/>
            <person name="Lopez G."/>
            <person name="Campos D."/>
            <person name="Braidotti M."/>
            <person name="Ashley E."/>
            <person name="Golser W."/>
            <person name="Kim H."/>
            <person name="Lee S."/>
            <person name="Lin J."/>
            <person name="Dujmic Z."/>
            <person name="Kim W."/>
            <person name="Talag J."/>
            <person name="Zuccolo A."/>
            <person name="Fan C."/>
            <person name="Sebastian A."/>
            <person name="Kramer M."/>
            <person name="Spiegel L."/>
            <person name="Nascimento L."/>
            <person name="Zutavern T."/>
            <person name="Miller B."/>
            <person name="Ambroise C."/>
            <person name="Muller S."/>
            <person name="Spooner W."/>
            <person name="Narechania A."/>
            <person name="Ren L."/>
            <person name="Wei S."/>
            <person name="Kumari S."/>
            <person name="Faga B."/>
            <person name="Levy M.J."/>
            <person name="McMahan L."/>
            <person name="Van Buren P."/>
            <person name="Vaughn M.W."/>
            <person name="Ying K."/>
            <person name="Yeh C.-T."/>
            <person name="Emrich S.J."/>
            <person name="Jia Y."/>
            <person name="Kalyanaraman A."/>
            <person name="Hsia A.-P."/>
            <person name="Barbazuk W.B."/>
            <person name="Baucom R.S."/>
            <person name="Brutnell T.P."/>
            <person name="Carpita N.C."/>
            <person name="Chaparro C."/>
            <person name="Chia J.-M."/>
            <person name="Deragon J.-M."/>
            <person name="Estill J.C."/>
            <person name="Fu Y."/>
            <person name="Jeddeloh J.A."/>
            <person name="Han Y."/>
            <person name="Lee H."/>
            <person name="Li P."/>
            <person name="Lisch D.R."/>
            <person name="Liu S."/>
            <person name="Liu Z."/>
            <person name="Nagel D.H."/>
            <person name="McCann M.C."/>
            <person name="SanMiguel P."/>
            <person name="Myers A.M."/>
            <person name="Nettleton D."/>
            <person name="Nguyen J."/>
            <person name="Penning B.W."/>
            <person name="Ponnala L."/>
            <person name="Schneider K.L."/>
            <person name="Schwartz D.C."/>
            <person name="Sharma A."/>
            <person name="Soderlund C."/>
            <person name="Springer N.M."/>
            <person name="Sun Q."/>
            <person name="Wang H."/>
            <person name="Waterman M."/>
            <person name="Westerman R."/>
            <person name="Wolfgruber T.K."/>
            <person name="Yang L."/>
            <person name="Yu Y."/>
            <person name="Zhang L."/>
            <person name="Zhou S."/>
            <person name="Zhu Q."/>
            <person name="Bennetzen J.L."/>
            <person name="Dawe R.K."/>
            <person name="Jiang J."/>
            <person name="Jiang N."/>
            <person name="Presting G.G."/>
            <person name="Wessler S.R."/>
            <person name="Aluru S."/>
            <person name="Martienssen R.A."/>
            <person name="Clifton S.W."/>
            <person name="McCombie W.R."/>
            <person name="Wing R.A."/>
            <person name="Wilson R.K."/>
        </authorList>
    </citation>
    <scope>NUCLEOTIDE SEQUENCE [LARGE SCALE GENOMIC DNA]</scope>
    <source>
        <strain evidence="5">cv. B73</strain>
    </source>
</reference>
<accession>A0A804Q442</accession>
<dbReference type="PANTHER" id="PTHR48081:SF33">
    <property type="entry name" value="KYNURENINE FORMAMIDASE"/>
    <property type="match status" value="1"/>
</dbReference>
<dbReference type="InterPro" id="IPR002018">
    <property type="entry name" value="CarbesteraseB"/>
</dbReference>
<feature type="chain" id="PRO_5032945221" description="Carboxylesterase type B domain-containing protein" evidence="2">
    <location>
        <begin position="24"/>
        <end position="193"/>
    </location>
</feature>
<reference evidence="4" key="3">
    <citation type="submission" date="2021-05" db="UniProtKB">
        <authorList>
            <consortium name="EnsemblPlants"/>
        </authorList>
    </citation>
    <scope>IDENTIFICATION</scope>
    <source>
        <strain evidence="4">cv. B73</strain>
    </source>
</reference>
<sequence>MRISHLIALRVYAVLLMPGFIEGQQIKSVVAFVTGGAWIIGNFPRGTISDVVSDGSEAISFICNNVVSFVGDPTKIYLMGQSAGAHIVACVLLEQALKESKGESTYCGAVVTDARNLCDPYPISCLALSSPADCRPPPCHVVSVSPDGMGLPFCSSVAPSSTHRSETMFGLVVPPHSACQLSPSFQNSHRAAC</sequence>
<organism evidence="4 5">
    <name type="scientific">Zea mays</name>
    <name type="common">Maize</name>
    <dbReference type="NCBI Taxonomy" id="4577"/>
    <lineage>
        <taxon>Eukaryota</taxon>
        <taxon>Viridiplantae</taxon>
        <taxon>Streptophyta</taxon>
        <taxon>Embryophyta</taxon>
        <taxon>Tracheophyta</taxon>
        <taxon>Spermatophyta</taxon>
        <taxon>Magnoliopsida</taxon>
        <taxon>Liliopsida</taxon>
        <taxon>Poales</taxon>
        <taxon>Poaceae</taxon>
        <taxon>PACMAD clade</taxon>
        <taxon>Panicoideae</taxon>
        <taxon>Andropogonodae</taxon>
        <taxon>Andropogoneae</taxon>
        <taxon>Tripsacinae</taxon>
        <taxon>Zea</taxon>
    </lineage>
</organism>